<keyword evidence="3" id="KW-0472">Membrane</keyword>
<dbReference type="Gene3D" id="1.20.1250.20">
    <property type="entry name" value="MFS general substrate transporter like domains"/>
    <property type="match status" value="1"/>
</dbReference>
<sequence length="207" mass="22839">MEFARFGGDEDTTLAWKKELSRTLYAAIHGGTGRFTREIWILIGRWHGRQGGVQEPLVHTDKNQMDDDTQKGQSWMAYFSTFIAVCGSYEFGTCAGYSSPTQSGIRRDLNLSLAEYSGFGSILTFGAMIGAITGRPIANFIGRKGTVRMASGFCVAGWLAIYFAEVSIFIAEIAPKDLHGVLTSINQAKRGRKNDFRIALQNFGARM</sequence>
<dbReference type="STRING" id="22663.A0A2I0JT07"/>
<dbReference type="Proteomes" id="UP000233551">
    <property type="component" value="Unassembled WGS sequence"/>
</dbReference>
<gene>
    <name evidence="4" type="ORF">CRG98_020161</name>
</gene>
<feature type="transmembrane region" description="Helical" evidence="3">
    <location>
        <begin position="118"/>
        <end position="138"/>
    </location>
</feature>
<organism evidence="4 5">
    <name type="scientific">Punica granatum</name>
    <name type="common">Pomegranate</name>
    <dbReference type="NCBI Taxonomy" id="22663"/>
    <lineage>
        <taxon>Eukaryota</taxon>
        <taxon>Viridiplantae</taxon>
        <taxon>Streptophyta</taxon>
        <taxon>Embryophyta</taxon>
        <taxon>Tracheophyta</taxon>
        <taxon>Spermatophyta</taxon>
        <taxon>Magnoliopsida</taxon>
        <taxon>eudicotyledons</taxon>
        <taxon>Gunneridae</taxon>
        <taxon>Pentapetalae</taxon>
        <taxon>rosids</taxon>
        <taxon>malvids</taxon>
        <taxon>Myrtales</taxon>
        <taxon>Lythraceae</taxon>
        <taxon>Punica</taxon>
    </lineage>
</organism>
<keyword evidence="2" id="KW-0813">Transport</keyword>
<evidence type="ECO:0000256" key="2">
    <source>
        <dbReference type="ARBA" id="ARBA00022597"/>
    </source>
</evidence>
<dbReference type="InterPro" id="IPR036259">
    <property type="entry name" value="MFS_trans_sf"/>
</dbReference>
<feature type="transmembrane region" description="Helical" evidence="3">
    <location>
        <begin position="150"/>
        <end position="171"/>
    </location>
</feature>
<evidence type="ECO:0000256" key="1">
    <source>
        <dbReference type="ARBA" id="ARBA00010992"/>
    </source>
</evidence>
<proteinExistence type="inferred from homology"/>
<dbReference type="InterPro" id="IPR050549">
    <property type="entry name" value="MFS_Trehalose_Transporter"/>
</dbReference>
<evidence type="ECO:0000313" key="4">
    <source>
        <dbReference type="EMBL" id="PKI59402.1"/>
    </source>
</evidence>
<evidence type="ECO:0008006" key="6">
    <source>
        <dbReference type="Google" id="ProtNLM"/>
    </source>
</evidence>
<dbReference type="GO" id="GO:0016020">
    <property type="term" value="C:membrane"/>
    <property type="evidence" value="ECO:0007669"/>
    <property type="project" value="TreeGrafter"/>
</dbReference>
<reference evidence="4 5" key="1">
    <citation type="submission" date="2017-11" db="EMBL/GenBank/DDBJ databases">
        <title>De-novo sequencing of pomegranate (Punica granatum L.) genome.</title>
        <authorList>
            <person name="Akparov Z."/>
            <person name="Amiraslanov A."/>
            <person name="Hajiyeva S."/>
            <person name="Abbasov M."/>
            <person name="Kaur K."/>
            <person name="Hamwieh A."/>
            <person name="Solovyev V."/>
            <person name="Salamov A."/>
            <person name="Braich B."/>
            <person name="Kosarev P."/>
            <person name="Mahmoud A."/>
            <person name="Hajiyev E."/>
            <person name="Babayeva S."/>
            <person name="Izzatullayeva V."/>
            <person name="Mammadov A."/>
            <person name="Mammadov A."/>
            <person name="Sharifova S."/>
            <person name="Ojaghi J."/>
            <person name="Eynullazada K."/>
            <person name="Bayramov B."/>
            <person name="Abdulazimova A."/>
            <person name="Shahmuradov I."/>
        </authorList>
    </citation>
    <scope>NUCLEOTIDE SEQUENCE [LARGE SCALE GENOMIC DNA]</scope>
    <source>
        <strain evidence="5">cv. AG2017</strain>
        <tissue evidence="4">Leaf</tissue>
    </source>
</reference>
<dbReference type="PANTHER" id="PTHR48021">
    <property type="match status" value="1"/>
</dbReference>
<dbReference type="EMBL" id="PGOL01001275">
    <property type="protein sequence ID" value="PKI59402.1"/>
    <property type="molecule type" value="Genomic_DNA"/>
</dbReference>
<comment type="caution">
    <text evidence="4">The sequence shown here is derived from an EMBL/GenBank/DDBJ whole genome shotgun (WGS) entry which is preliminary data.</text>
</comment>
<evidence type="ECO:0000256" key="3">
    <source>
        <dbReference type="SAM" id="Phobius"/>
    </source>
</evidence>
<keyword evidence="5" id="KW-1185">Reference proteome</keyword>
<keyword evidence="2" id="KW-0762">Sugar transport</keyword>
<protein>
    <recommendedName>
        <fullName evidence="6">Major facilitator superfamily (MFS) profile domain-containing protein</fullName>
    </recommendedName>
</protein>
<accession>A0A2I0JT07</accession>
<keyword evidence="3" id="KW-1133">Transmembrane helix</keyword>
<feature type="transmembrane region" description="Helical" evidence="3">
    <location>
        <begin position="75"/>
        <end position="98"/>
    </location>
</feature>
<evidence type="ECO:0000313" key="5">
    <source>
        <dbReference type="Proteomes" id="UP000233551"/>
    </source>
</evidence>
<dbReference type="AlphaFoldDB" id="A0A2I0JT07"/>
<comment type="similarity">
    <text evidence="1">Belongs to the major facilitator superfamily. Sugar transporter (TC 2.A.1.1) family.</text>
</comment>
<dbReference type="PANTHER" id="PTHR48021:SF13">
    <property type="entry name" value="SUGAR TRANSPORTER ERD6-LIKE 7"/>
    <property type="match status" value="1"/>
</dbReference>
<dbReference type="GO" id="GO:0022857">
    <property type="term" value="F:transmembrane transporter activity"/>
    <property type="evidence" value="ECO:0007669"/>
    <property type="project" value="TreeGrafter"/>
</dbReference>
<dbReference type="SUPFAM" id="SSF103473">
    <property type="entry name" value="MFS general substrate transporter"/>
    <property type="match status" value="1"/>
</dbReference>
<keyword evidence="3" id="KW-0812">Transmembrane</keyword>
<name>A0A2I0JT07_PUNGR</name>